<proteinExistence type="inferred from homology"/>
<dbReference type="GO" id="GO:0003723">
    <property type="term" value="F:RNA binding"/>
    <property type="evidence" value="ECO:0007669"/>
    <property type="project" value="InterPro"/>
</dbReference>
<evidence type="ECO:0000313" key="4">
    <source>
        <dbReference type="Proteomes" id="UP000435138"/>
    </source>
</evidence>
<dbReference type="PROSITE" id="PS00530">
    <property type="entry name" value="RNASE_T2_1"/>
    <property type="match status" value="1"/>
</dbReference>
<protein>
    <submittedName>
        <fullName evidence="3">Ribonuclease</fullName>
    </submittedName>
</protein>
<name>A0A6A8AFA3_9HYPH</name>
<dbReference type="GO" id="GO:0033897">
    <property type="term" value="F:ribonuclease T2 activity"/>
    <property type="evidence" value="ECO:0007669"/>
    <property type="project" value="InterPro"/>
</dbReference>
<dbReference type="InterPro" id="IPR018188">
    <property type="entry name" value="RNase_T2_His_AS_1"/>
</dbReference>
<sequence>MTRNYFSAIRIATAALLAVCTVLILVTDVSSQERNRPRGQSGVFDFYVLSLSWSPTFCDTQRGGRNAQQCGSDKDFGFIVHGLWPQHERSYPEFCTTGEPGRVPNELGEPLFDIMPSMGLIGHQWRKHGACSGLSQRDYLKAIRTAYDRVKMPSGLADQATPQTLSARAIEDAFIKDNPGMQPQGIAVTCERDKLEEVRICMTKDFGFRTCPEVDRRSCSLSRVSLPPAQ</sequence>
<comment type="caution">
    <text evidence="3">The sequence shown here is derived from an EMBL/GenBank/DDBJ whole genome shotgun (WGS) entry which is preliminary data.</text>
</comment>
<dbReference type="InterPro" id="IPR036430">
    <property type="entry name" value="RNase_T2-like_sf"/>
</dbReference>
<organism evidence="3 4">
    <name type="scientific">Endobacterium cereale</name>
    <dbReference type="NCBI Taxonomy" id="2663029"/>
    <lineage>
        <taxon>Bacteria</taxon>
        <taxon>Pseudomonadati</taxon>
        <taxon>Pseudomonadota</taxon>
        <taxon>Alphaproteobacteria</taxon>
        <taxon>Hyphomicrobiales</taxon>
        <taxon>Rhizobiaceae</taxon>
        <taxon>Endobacterium</taxon>
    </lineage>
</organism>
<comment type="similarity">
    <text evidence="1 2">Belongs to the RNase T2 family.</text>
</comment>
<dbReference type="RefSeq" id="WP_153356909.1">
    <property type="nucleotide sequence ID" value="NZ_JAYKOO010000002.1"/>
</dbReference>
<dbReference type="SUPFAM" id="SSF55895">
    <property type="entry name" value="Ribonuclease Rh-like"/>
    <property type="match status" value="1"/>
</dbReference>
<dbReference type="InterPro" id="IPR039378">
    <property type="entry name" value="RNase_T2_prok"/>
</dbReference>
<dbReference type="Proteomes" id="UP000435138">
    <property type="component" value="Unassembled WGS sequence"/>
</dbReference>
<dbReference type="AlphaFoldDB" id="A0A6A8AFA3"/>
<dbReference type="InterPro" id="IPR001568">
    <property type="entry name" value="RNase_T2-like"/>
</dbReference>
<gene>
    <name evidence="3" type="ORF">GAO09_20700</name>
</gene>
<dbReference type="PANTHER" id="PTHR11240">
    <property type="entry name" value="RIBONUCLEASE T2"/>
    <property type="match status" value="1"/>
</dbReference>
<dbReference type="GO" id="GO:0006401">
    <property type="term" value="P:RNA catabolic process"/>
    <property type="evidence" value="ECO:0007669"/>
    <property type="project" value="TreeGrafter"/>
</dbReference>
<dbReference type="Gene3D" id="3.90.730.10">
    <property type="entry name" value="Ribonuclease T2-like"/>
    <property type="match status" value="1"/>
</dbReference>
<accession>A0A6A8AFA3</accession>
<keyword evidence="4" id="KW-1185">Reference proteome</keyword>
<dbReference type="Pfam" id="PF00445">
    <property type="entry name" value="Ribonuclease_T2"/>
    <property type="match status" value="1"/>
</dbReference>
<evidence type="ECO:0000313" key="3">
    <source>
        <dbReference type="EMBL" id="MQY48457.1"/>
    </source>
</evidence>
<evidence type="ECO:0000256" key="1">
    <source>
        <dbReference type="ARBA" id="ARBA00007469"/>
    </source>
</evidence>
<dbReference type="CDD" id="cd01062">
    <property type="entry name" value="RNase_T2_prok"/>
    <property type="match status" value="1"/>
</dbReference>
<dbReference type="PANTHER" id="PTHR11240:SF22">
    <property type="entry name" value="RIBONUCLEASE T2"/>
    <property type="match status" value="1"/>
</dbReference>
<reference evidence="3 4" key="1">
    <citation type="submission" date="2019-11" db="EMBL/GenBank/DDBJ databases">
        <title>Genome analysis of Rhizobacterium cereale a novel genus and species isolated from maize roots in North Spain.</title>
        <authorList>
            <person name="Menendez E."/>
            <person name="Flores-Felix J.D."/>
            <person name="Ramirez-Bahena M.-H."/>
            <person name="Igual J.M."/>
            <person name="Garcia-Fraile P."/>
            <person name="Peix A."/>
            <person name="Velazquez E."/>
        </authorList>
    </citation>
    <scope>NUCLEOTIDE SEQUENCE [LARGE SCALE GENOMIC DNA]</scope>
    <source>
        <strain evidence="3 4">RZME27</strain>
    </source>
</reference>
<evidence type="ECO:0000256" key="2">
    <source>
        <dbReference type="RuleBase" id="RU004328"/>
    </source>
</evidence>
<dbReference type="EMBL" id="WIXI01000048">
    <property type="protein sequence ID" value="MQY48457.1"/>
    <property type="molecule type" value="Genomic_DNA"/>
</dbReference>